<keyword evidence="5" id="KW-1185">Reference proteome</keyword>
<evidence type="ECO:0000259" key="4">
    <source>
        <dbReference type="PROSITE" id="PS50104"/>
    </source>
</evidence>
<dbReference type="PROSITE" id="PS50104">
    <property type="entry name" value="TIR"/>
    <property type="match status" value="1"/>
</dbReference>
<sequence length="505" mass="56748">MSSVFLNFRGGDVRISFISHLIRELSQKGIRSFKDEVEEEKDRGKQISASLRRAISESYVALVVLSKNYASSVGCLDELDKIMDRARQKLTVVVPVFYEVDLSDVKYQRGRFREDFERHSQVESRKRLKRWRDSLNNLTDRPGFSFQASKDEAKLVRDITRHVSGLLSESSLKELLPGKACSATKKTGLKSVSDQLMMATKSERSSKLVAVDRHMELMKGVLALKSTSEVRVIGISGAKGIGKTTIARFIYQELSPDFQEHYFLETPTKHLSGTQSIGKISIGSSLCQQLTPAFQNHCLLATSMNFHDQGHVGRASSSGSRKEILSPRGKKRKASQTSSELGSSEAKRARFGDQRVLVIVDNVENIEQLGEIMKDAKCLGPGSRVIVITTQDKSLLLDCGVEHVYEMDCLKYDEALELFSECAFQKQYPPANFEQLSVLAVELTGCLPLGLKLLGSFLRDKTQKEWECELKRLEGRQDEAIVELSKLKAQDRPKEARNNSSRKKR</sequence>
<evidence type="ECO:0000256" key="1">
    <source>
        <dbReference type="ARBA" id="ARBA00023027"/>
    </source>
</evidence>
<evidence type="ECO:0000313" key="5">
    <source>
        <dbReference type="Proteomes" id="UP000504610"/>
    </source>
</evidence>
<accession>A0A6J0MJN2</accession>
<dbReference type="GeneID" id="108843100"/>
<dbReference type="Gene3D" id="3.40.50.300">
    <property type="entry name" value="P-loop containing nucleotide triphosphate hydrolases"/>
    <property type="match status" value="1"/>
</dbReference>
<dbReference type="InterPro" id="IPR042197">
    <property type="entry name" value="Apaf_helical"/>
</dbReference>
<name>A0A6J0MJN2_RAPSA</name>
<dbReference type="SMART" id="SM00255">
    <property type="entry name" value="TIR"/>
    <property type="match status" value="1"/>
</dbReference>
<protein>
    <submittedName>
        <fullName evidence="6">Probable disease resistance protein RPP1</fullName>
    </submittedName>
</protein>
<evidence type="ECO:0000313" key="6">
    <source>
        <dbReference type="RefSeq" id="XP_018471696.1"/>
    </source>
</evidence>
<evidence type="ECO:0000256" key="3">
    <source>
        <dbReference type="SAM" id="MobiDB-lite"/>
    </source>
</evidence>
<dbReference type="GO" id="GO:0043531">
    <property type="term" value="F:ADP binding"/>
    <property type="evidence" value="ECO:0007669"/>
    <property type="project" value="InterPro"/>
</dbReference>
<dbReference type="InterPro" id="IPR027417">
    <property type="entry name" value="P-loop_NTPase"/>
</dbReference>
<keyword evidence="1" id="KW-0520">NAD</keyword>
<keyword evidence="2" id="KW-0175">Coiled coil</keyword>
<feature type="coiled-coil region" evidence="2">
    <location>
        <begin position="463"/>
        <end position="490"/>
    </location>
</feature>
<dbReference type="Proteomes" id="UP000504610">
    <property type="component" value="Chromosome 2"/>
</dbReference>
<dbReference type="Pfam" id="PF01582">
    <property type="entry name" value="TIR"/>
    <property type="match status" value="1"/>
</dbReference>
<dbReference type="PANTHER" id="PTHR11017:SF564">
    <property type="entry name" value="DISEASE RESISTANCE PROTEIN (TIR-NBS CLASS)"/>
    <property type="match status" value="1"/>
</dbReference>
<evidence type="ECO:0000256" key="2">
    <source>
        <dbReference type="SAM" id="Coils"/>
    </source>
</evidence>
<dbReference type="PANTHER" id="PTHR11017">
    <property type="entry name" value="LEUCINE-RICH REPEAT-CONTAINING PROTEIN"/>
    <property type="match status" value="1"/>
</dbReference>
<feature type="domain" description="TIR" evidence="4">
    <location>
        <begin position="1"/>
        <end position="167"/>
    </location>
</feature>
<dbReference type="SUPFAM" id="SSF52200">
    <property type="entry name" value="Toll/Interleukin receptor TIR domain"/>
    <property type="match status" value="1"/>
</dbReference>
<dbReference type="GO" id="GO:0006952">
    <property type="term" value="P:defense response"/>
    <property type="evidence" value="ECO:0007669"/>
    <property type="project" value="InterPro"/>
</dbReference>
<dbReference type="FunFam" id="3.40.50.10140:FF:000007">
    <property type="entry name" value="Disease resistance protein (TIR-NBS-LRR class)"/>
    <property type="match status" value="1"/>
</dbReference>
<dbReference type="InterPro" id="IPR044974">
    <property type="entry name" value="Disease_R_plants"/>
</dbReference>
<dbReference type="Gene3D" id="1.10.8.430">
    <property type="entry name" value="Helical domain of apoptotic protease-activating factors"/>
    <property type="match status" value="1"/>
</dbReference>
<gene>
    <name evidence="6" type="primary">LOC108843100</name>
</gene>
<dbReference type="PRINTS" id="PR00364">
    <property type="entry name" value="DISEASERSIST"/>
</dbReference>
<feature type="region of interest" description="Disordered" evidence="3">
    <location>
        <begin position="311"/>
        <end position="346"/>
    </location>
</feature>
<dbReference type="SUPFAM" id="SSF52540">
    <property type="entry name" value="P-loop containing nucleoside triphosphate hydrolases"/>
    <property type="match status" value="1"/>
</dbReference>
<dbReference type="InterPro" id="IPR000157">
    <property type="entry name" value="TIR_dom"/>
</dbReference>
<dbReference type="InterPro" id="IPR035897">
    <property type="entry name" value="Toll_tir_struct_dom_sf"/>
</dbReference>
<reference evidence="6" key="2">
    <citation type="submission" date="2025-08" db="UniProtKB">
        <authorList>
            <consortium name="RefSeq"/>
        </authorList>
    </citation>
    <scope>IDENTIFICATION</scope>
    <source>
        <tissue evidence="6">Leaf</tissue>
    </source>
</reference>
<dbReference type="RefSeq" id="XP_018471696.1">
    <property type="nucleotide sequence ID" value="XM_018616194.2"/>
</dbReference>
<reference evidence="5" key="1">
    <citation type="journal article" date="2019" name="Database">
        <title>The radish genome database (RadishGD): an integrated information resource for radish genomics.</title>
        <authorList>
            <person name="Yu H.J."/>
            <person name="Baek S."/>
            <person name="Lee Y.J."/>
            <person name="Cho A."/>
            <person name="Mun J.H."/>
        </authorList>
    </citation>
    <scope>NUCLEOTIDE SEQUENCE [LARGE SCALE GENOMIC DNA]</scope>
    <source>
        <strain evidence="5">cv. WK10039</strain>
    </source>
</reference>
<proteinExistence type="predicted"/>
<dbReference type="Gene3D" id="3.40.50.10140">
    <property type="entry name" value="Toll/interleukin-1 receptor homology (TIR) domain"/>
    <property type="match status" value="1"/>
</dbReference>
<dbReference type="KEGG" id="rsz:108843100"/>
<dbReference type="OrthoDB" id="6160824at2759"/>
<dbReference type="AlphaFoldDB" id="A0A6J0MJN2"/>
<organism evidence="5 6">
    <name type="scientific">Raphanus sativus</name>
    <name type="common">Radish</name>
    <name type="synonym">Raphanus raphanistrum var. sativus</name>
    <dbReference type="NCBI Taxonomy" id="3726"/>
    <lineage>
        <taxon>Eukaryota</taxon>
        <taxon>Viridiplantae</taxon>
        <taxon>Streptophyta</taxon>
        <taxon>Embryophyta</taxon>
        <taxon>Tracheophyta</taxon>
        <taxon>Spermatophyta</taxon>
        <taxon>Magnoliopsida</taxon>
        <taxon>eudicotyledons</taxon>
        <taxon>Gunneridae</taxon>
        <taxon>Pentapetalae</taxon>
        <taxon>rosids</taxon>
        <taxon>malvids</taxon>
        <taxon>Brassicales</taxon>
        <taxon>Brassicaceae</taxon>
        <taxon>Brassiceae</taxon>
        <taxon>Raphanus</taxon>
    </lineage>
</organism>
<dbReference type="GO" id="GO:0007165">
    <property type="term" value="P:signal transduction"/>
    <property type="evidence" value="ECO:0007669"/>
    <property type="project" value="InterPro"/>
</dbReference>